<protein>
    <submittedName>
        <fullName evidence="2">Uncharacterized protein</fullName>
    </submittedName>
</protein>
<gene>
    <name evidence="2" type="ORF">LCGC14_3042420</name>
</gene>
<comment type="caution">
    <text evidence="2">The sequence shown here is derived from an EMBL/GenBank/DDBJ whole genome shotgun (WGS) entry which is preliminary data.</text>
</comment>
<reference evidence="2" key="1">
    <citation type="journal article" date="2015" name="Nature">
        <title>Complex archaea that bridge the gap between prokaryotes and eukaryotes.</title>
        <authorList>
            <person name="Spang A."/>
            <person name="Saw J.H."/>
            <person name="Jorgensen S.L."/>
            <person name="Zaremba-Niedzwiedzka K."/>
            <person name="Martijn J."/>
            <person name="Lind A.E."/>
            <person name="van Eijk R."/>
            <person name="Schleper C."/>
            <person name="Guy L."/>
            <person name="Ettema T.J."/>
        </authorList>
    </citation>
    <scope>NUCLEOTIDE SEQUENCE</scope>
</reference>
<proteinExistence type="predicted"/>
<organism evidence="2">
    <name type="scientific">marine sediment metagenome</name>
    <dbReference type="NCBI Taxonomy" id="412755"/>
    <lineage>
        <taxon>unclassified sequences</taxon>
        <taxon>metagenomes</taxon>
        <taxon>ecological metagenomes</taxon>
    </lineage>
</organism>
<dbReference type="AlphaFoldDB" id="A0A0F8YX45"/>
<accession>A0A0F8YX45</accession>
<name>A0A0F8YX45_9ZZZZ</name>
<sequence length="64" mass="7116">MRNELVKWKIDVLGFRGEMRTSQQLMLERMAAVIRLLGGEVARSTTQPSQDEAKTDAVSIQPGA</sequence>
<feature type="region of interest" description="Disordered" evidence="1">
    <location>
        <begin position="43"/>
        <end position="64"/>
    </location>
</feature>
<dbReference type="EMBL" id="LAZR01063875">
    <property type="protein sequence ID" value="KKK58639.1"/>
    <property type="molecule type" value="Genomic_DNA"/>
</dbReference>
<evidence type="ECO:0000313" key="2">
    <source>
        <dbReference type="EMBL" id="KKK58639.1"/>
    </source>
</evidence>
<evidence type="ECO:0000256" key="1">
    <source>
        <dbReference type="SAM" id="MobiDB-lite"/>
    </source>
</evidence>